<feature type="transmembrane region" description="Helical" evidence="1">
    <location>
        <begin position="977"/>
        <end position="1003"/>
    </location>
</feature>
<feature type="transmembrane region" description="Helical" evidence="1">
    <location>
        <begin position="900"/>
        <end position="921"/>
    </location>
</feature>
<protein>
    <submittedName>
        <fullName evidence="2">AcrB/AcrD/AcrF family protein</fullName>
    </submittedName>
</protein>
<keyword evidence="1" id="KW-0812">Transmembrane</keyword>
<proteinExistence type="predicted"/>
<dbReference type="SUPFAM" id="SSF82693">
    <property type="entry name" value="Multidrug efflux transporter AcrB pore domain, PN1, PN2, PC1 and PC2 subdomains"/>
    <property type="match status" value="3"/>
</dbReference>
<feature type="transmembrane region" description="Helical" evidence="1">
    <location>
        <begin position="458"/>
        <end position="480"/>
    </location>
</feature>
<accession>A0A345Y478</accession>
<dbReference type="OrthoDB" id="9042683at2"/>
<organism evidence="2 3">
    <name type="scientific">Crenobacter cavernae</name>
    <dbReference type="NCBI Taxonomy" id="2290923"/>
    <lineage>
        <taxon>Bacteria</taxon>
        <taxon>Pseudomonadati</taxon>
        <taxon>Pseudomonadota</taxon>
        <taxon>Betaproteobacteria</taxon>
        <taxon>Neisseriales</taxon>
        <taxon>Neisseriaceae</taxon>
        <taxon>Crenobacter</taxon>
    </lineage>
</organism>
<dbReference type="AlphaFoldDB" id="A0A345Y478"/>
<feature type="transmembrane region" description="Helical" evidence="1">
    <location>
        <begin position="12"/>
        <end position="29"/>
    </location>
</feature>
<gene>
    <name evidence="2" type="ORF">DWG20_04400</name>
</gene>
<feature type="transmembrane region" description="Helical" evidence="1">
    <location>
        <begin position="359"/>
        <end position="380"/>
    </location>
</feature>
<dbReference type="Gene3D" id="3.30.2090.10">
    <property type="entry name" value="Multidrug efflux transporter AcrB TolC docking domain, DN and DC subdomains"/>
    <property type="match status" value="2"/>
</dbReference>
<keyword evidence="1" id="KW-1133">Transmembrane helix</keyword>
<evidence type="ECO:0000313" key="2">
    <source>
        <dbReference type="EMBL" id="AXK38730.1"/>
    </source>
</evidence>
<evidence type="ECO:0000256" key="1">
    <source>
        <dbReference type="SAM" id="Phobius"/>
    </source>
</evidence>
<sequence>MNGVALFIHRHVLAFVLSAVVVIFGVVAYQRIGVDRYPAIEQPQVSVSTTLAGATPQVIDQSVTQVIESAVNSVPGIDILQSSSAPGRSTVTITFSLTKNIDVAFNEVQTKLETARRRLPDEADAPIVTKADSSGSPILWLTLTGERTERDLFRYANNVVKKQLETIDGVGAVNIRGRGERVIRVEVDPLRLAGYKLTADDVSAAIKREHRQDAGGILTDGPREYLIDLDAEFHSVDALKGLVVGWFGQAPVKLNDVARVLDGEGDLRSFTRLNGTAAVSIGVVRIPNTNTVAIADEVLRRLDAEIRPGLPPGMKLTVASNTATFINEMVGALKDHLFEGTLLASLVVWAFLRNARATVIVATAIPVSLLGAVALMYFLGYTFNTITLLALLLLIGVVVDDAIVVLEAIHRREEGGEDPLHAAEHGTREVIFAVVAATLSLVAIFLPVVFLTSTVGRLFNAFAIVVAFGVLVSLFVSVTLTPMLCSRFLKAAPSHGRVYRWFERRFDSIESGYKRALAWALGHRRTVLAASLALVVASLGIVALMKTEFYPEEDEGRFLIQLRTPVGSSVGYTDQRSREVEALLGTIPEVQRVLTIVGGFSGATGTQTTFVVGLSPRGEREKSQGELVGDLRKKLSGIPGARVSAFPFPRAGESRGGKLKFAVVGPQLAAVDAAVDALTQKLAAAPGIGRLDRESEASQPMLSVAVKREAAARLGLSTEDVLSAIKLLSAGSNVAQFSDGDGERYDIRVKAADASLARPADLGSVYLKAKDGAQVPLASVADVAFTFGPTQIDRISLMYAVQLSGSPDVTLGEAMAVVRQTASETLPPGYRVEFLGEGRELSRTGGELFFVLALSSLMLYLILAAQFNSFVQPAIIMLAEPLAVVGGLFALWVTGQSLNVYSAIGLVLLIGLVAKNAILLVDVTNQYRARGLAIDEALSQSCPVRLRPVLMTSLTVVLAMLPAALGFGAGAETNGPLAIAVIGGLASSTALTLLVIPCAYSLVEGRTKKARSQAEAV</sequence>
<dbReference type="GO" id="GO:0005886">
    <property type="term" value="C:plasma membrane"/>
    <property type="evidence" value="ECO:0007669"/>
    <property type="project" value="TreeGrafter"/>
</dbReference>
<dbReference type="InterPro" id="IPR027463">
    <property type="entry name" value="AcrB_DN_DC_subdom"/>
</dbReference>
<dbReference type="GO" id="GO:0042910">
    <property type="term" value="F:xenobiotic transmembrane transporter activity"/>
    <property type="evidence" value="ECO:0007669"/>
    <property type="project" value="TreeGrafter"/>
</dbReference>
<dbReference type="Proteomes" id="UP000254537">
    <property type="component" value="Chromosome"/>
</dbReference>
<dbReference type="PANTHER" id="PTHR32063">
    <property type="match status" value="1"/>
</dbReference>
<dbReference type="SUPFAM" id="SSF82714">
    <property type="entry name" value="Multidrug efflux transporter AcrB TolC docking domain, DN and DC subdomains"/>
    <property type="match status" value="2"/>
</dbReference>
<dbReference type="Pfam" id="PF00873">
    <property type="entry name" value="ACR_tran"/>
    <property type="match status" value="1"/>
</dbReference>
<keyword evidence="1" id="KW-0472">Membrane</keyword>
<feature type="transmembrane region" description="Helical" evidence="1">
    <location>
        <begin position="848"/>
        <end position="867"/>
    </location>
</feature>
<dbReference type="Gene3D" id="3.30.70.1440">
    <property type="entry name" value="Multidrug efflux transporter AcrB pore domain"/>
    <property type="match status" value="1"/>
</dbReference>
<feature type="transmembrane region" description="Helical" evidence="1">
    <location>
        <begin position="949"/>
        <end position="971"/>
    </location>
</feature>
<dbReference type="InterPro" id="IPR001036">
    <property type="entry name" value="Acrflvin-R"/>
</dbReference>
<name>A0A345Y478_9NEIS</name>
<dbReference type="Gene3D" id="3.30.70.1430">
    <property type="entry name" value="Multidrug efflux transporter AcrB pore domain"/>
    <property type="match status" value="2"/>
</dbReference>
<feature type="transmembrane region" description="Helical" evidence="1">
    <location>
        <begin position="874"/>
        <end position="894"/>
    </location>
</feature>
<dbReference type="Gene3D" id="1.20.1640.10">
    <property type="entry name" value="Multidrug efflux transporter AcrB transmembrane domain"/>
    <property type="match status" value="2"/>
</dbReference>
<dbReference type="KEGG" id="ccah:DWG20_04400"/>
<dbReference type="EMBL" id="CP031337">
    <property type="protein sequence ID" value="AXK38730.1"/>
    <property type="molecule type" value="Genomic_DNA"/>
</dbReference>
<dbReference type="PRINTS" id="PR00702">
    <property type="entry name" value="ACRIFLAVINRP"/>
</dbReference>
<feature type="transmembrane region" description="Helical" evidence="1">
    <location>
        <begin position="430"/>
        <end position="452"/>
    </location>
</feature>
<feature type="transmembrane region" description="Helical" evidence="1">
    <location>
        <begin position="386"/>
        <end position="409"/>
    </location>
</feature>
<dbReference type="RefSeq" id="WP_115432665.1">
    <property type="nucleotide sequence ID" value="NZ_CP031337.1"/>
</dbReference>
<evidence type="ECO:0000313" key="3">
    <source>
        <dbReference type="Proteomes" id="UP000254537"/>
    </source>
</evidence>
<dbReference type="SUPFAM" id="SSF82866">
    <property type="entry name" value="Multidrug efflux transporter AcrB transmembrane domain"/>
    <property type="match status" value="2"/>
</dbReference>
<dbReference type="PANTHER" id="PTHR32063:SF0">
    <property type="entry name" value="SWARMING MOTILITY PROTEIN SWRC"/>
    <property type="match status" value="1"/>
</dbReference>
<dbReference type="Gene3D" id="3.30.70.1320">
    <property type="entry name" value="Multidrug efflux transporter AcrB pore domain like"/>
    <property type="match status" value="1"/>
</dbReference>
<reference evidence="2 3" key="1">
    <citation type="submission" date="2018-07" db="EMBL/GenBank/DDBJ databases">
        <title>Crenobacter cavernae sp. nov., isolated from a karst cave.</title>
        <authorList>
            <person name="Zhu H."/>
        </authorList>
    </citation>
    <scope>NUCLEOTIDE SEQUENCE [LARGE SCALE GENOMIC DNA]</scope>
    <source>
        <strain evidence="2 3">K1W11S-77</strain>
    </source>
</reference>